<dbReference type="OMA" id="MIKNLMA"/>
<name>A0A9Q0RR73_BLOTA</name>
<dbReference type="InterPro" id="IPR051883">
    <property type="entry name" value="AQP11/12_channel"/>
</dbReference>
<evidence type="ECO:0000256" key="5">
    <source>
        <dbReference type="PIRNR" id="PIRNR017529"/>
    </source>
</evidence>
<dbReference type="Gene3D" id="1.20.1080.10">
    <property type="entry name" value="Glycerol uptake facilitator protein"/>
    <property type="match status" value="1"/>
</dbReference>
<protein>
    <recommendedName>
        <fullName evidence="5">Aquaporin</fullName>
    </recommendedName>
</protein>
<dbReference type="PANTHER" id="PTHR21191">
    <property type="entry name" value="AQUAPORIN"/>
    <property type="match status" value="1"/>
</dbReference>
<keyword evidence="7" id="KW-1185">Reference proteome</keyword>
<evidence type="ECO:0000256" key="1">
    <source>
        <dbReference type="ARBA" id="ARBA00004141"/>
    </source>
</evidence>
<organism evidence="6 7">
    <name type="scientific">Blomia tropicalis</name>
    <name type="common">Mite</name>
    <dbReference type="NCBI Taxonomy" id="40697"/>
    <lineage>
        <taxon>Eukaryota</taxon>
        <taxon>Metazoa</taxon>
        <taxon>Ecdysozoa</taxon>
        <taxon>Arthropoda</taxon>
        <taxon>Chelicerata</taxon>
        <taxon>Arachnida</taxon>
        <taxon>Acari</taxon>
        <taxon>Acariformes</taxon>
        <taxon>Sarcoptiformes</taxon>
        <taxon>Astigmata</taxon>
        <taxon>Glycyphagoidea</taxon>
        <taxon>Echimyopodidae</taxon>
        <taxon>Blomia</taxon>
    </lineage>
</organism>
<keyword evidence="3 5" id="KW-1133">Transmembrane helix</keyword>
<evidence type="ECO:0000256" key="2">
    <source>
        <dbReference type="ARBA" id="ARBA00022692"/>
    </source>
</evidence>
<dbReference type="PIRSF" id="PIRSF017529">
    <property type="entry name" value="Aquaporin_11/12"/>
    <property type="match status" value="1"/>
</dbReference>
<sequence>MTVKLTIEDYIIPYVILLANSIIFYIARIGINHLAPNKVNLLLNEIISTIELCADCAELGVVWEVHGNFGLSIALFLLCVWWSKVFGDAEACPCGPVEECFIIGRSITSDDILHKLIGQLIGAYLTWKYTTSIWCFHLSEQHHSLHTSHCQATLFVSPIYGAAIEGIITFISRIVALESENWNSSISIGANSLVTVLLVLFALNTTGGYFNPIMASALTFGCEGNTMTEHLMVYWIGSLIGGLIARWFHKNFLSSNHHKMD</sequence>
<accession>A0A9Q0RR73</accession>
<comment type="similarity">
    <text evidence="5">Belongs to the MIP/aquaporin (TC 1.A.8) family.</text>
</comment>
<feature type="transmembrane region" description="Helical" evidence="5">
    <location>
        <begin position="12"/>
        <end position="31"/>
    </location>
</feature>
<dbReference type="InterPro" id="IPR016697">
    <property type="entry name" value="Aquaporin_11/12"/>
</dbReference>
<gene>
    <name evidence="6" type="ORF">RDWZM_001920</name>
</gene>
<comment type="caution">
    <text evidence="5">Lacks conserved residue(s) required for the propagation of feature annotation.</text>
</comment>
<dbReference type="Proteomes" id="UP001142055">
    <property type="component" value="Chromosome 1"/>
</dbReference>
<keyword evidence="4 5" id="KW-0472">Membrane</keyword>
<evidence type="ECO:0000256" key="3">
    <source>
        <dbReference type="ARBA" id="ARBA00022989"/>
    </source>
</evidence>
<comment type="subcellular location">
    <subcellularLocation>
        <location evidence="1">Membrane</location>
        <topology evidence="1">Multi-pass membrane protein</topology>
    </subcellularLocation>
</comment>
<evidence type="ECO:0000313" key="7">
    <source>
        <dbReference type="Proteomes" id="UP001142055"/>
    </source>
</evidence>
<evidence type="ECO:0000256" key="4">
    <source>
        <dbReference type="ARBA" id="ARBA00023136"/>
    </source>
</evidence>
<dbReference type="GO" id="GO:0005737">
    <property type="term" value="C:cytoplasm"/>
    <property type="evidence" value="ECO:0007669"/>
    <property type="project" value="TreeGrafter"/>
</dbReference>
<dbReference type="EMBL" id="JAPWDV010000001">
    <property type="protein sequence ID" value="KAJ6223375.1"/>
    <property type="molecule type" value="Genomic_DNA"/>
</dbReference>
<feature type="transmembrane region" description="Helical" evidence="5">
    <location>
        <begin position="188"/>
        <end position="210"/>
    </location>
</feature>
<comment type="caution">
    <text evidence="6">The sequence shown here is derived from an EMBL/GenBank/DDBJ whole genome shotgun (WGS) entry which is preliminary data.</text>
</comment>
<proteinExistence type="inferred from homology"/>
<dbReference type="AlphaFoldDB" id="A0A9Q0RR73"/>
<dbReference type="SUPFAM" id="SSF81338">
    <property type="entry name" value="Aquaporin-like"/>
    <property type="match status" value="1"/>
</dbReference>
<dbReference type="GO" id="GO:0015267">
    <property type="term" value="F:channel activity"/>
    <property type="evidence" value="ECO:0007669"/>
    <property type="project" value="TreeGrafter"/>
</dbReference>
<feature type="transmembrane region" description="Helical" evidence="5">
    <location>
        <begin position="231"/>
        <end position="249"/>
    </location>
</feature>
<reference evidence="6" key="1">
    <citation type="submission" date="2022-12" db="EMBL/GenBank/DDBJ databases">
        <title>Genome assemblies of Blomia tropicalis.</title>
        <authorList>
            <person name="Cui Y."/>
        </authorList>
    </citation>
    <scope>NUCLEOTIDE SEQUENCE</scope>
    <source>
        <tissue evidence="6">Adult mites</tissue>
    </source>
</reference>
<evidence type="ECO:0000313" key="6">
    <source>
        <dbReference type="EMBL" id="KAJ6223375.1"/>
    </source>
</evidence>
<dbReference type="GO" id="GO:0016020">
    <property type="term" value="C:membrane"/>
    <property type="evidence" value="ECO:0007669"/>
    <property type="project" value="UniProtKB-SubCell"/>
</dbReference>
<keyword evidence="2 5" id="KW-0812">Transmembrane</keyword>
<dbReference type="InterPro" id="IPR023271">
    <property type="entry name" value="Aquaporin-like"/>
</dbReference>
<dbReference type="PANTHER" id="PTHR21191:SF16">
    <property type="entry name" value="AQUAPORIN"/>
    <property type="match status" value="1"/>
</dbReference>
<dbReference type="OrthoDB" id="1580043at2759"/>
<feature type="transmembrane region" description="Helical" evidence="5">
    <location>
        <begin position="152"/>
        <end position="176"/>
    </location>
</feature>